<dbReference type="SUPFAM" id="SSF56436">
    <property type="entry name" value="C-type lectin-like"/>
    <property type="match status" value="1"/>
</dbReference>
<dbReference type="Proteomes" id="UP000008792">
    <property type="component" value="Unassembled WGS sequence"/>
</dbReference>
<dbReference type="InterPro" id="IPR016186">
    <property type="entry name" value="C-type_lectin-like/link_sf"/>
</dbReference>
<dbReference type="InParanoid" id="B4LIL6"/>
<dbReference type="CDD" id="cd00037">
    <property type="entry name" value="CLECT"/>
    <property type="match status" value="1"/>
</dbReference>
<dbReference type="Gene3D" id="3.10.100.10">
    <property type="entry name" value="Mannose-Binding Protein A, subunit A"/>
    <property type="match status" value="1"/>
</dbReference>
<evidence type="ECO:0000313" key="5">
    <source>
        <dbReference type="Proteomes" id="UP000008792"/>
    </source>
</evidence>
<evidence type="ECO:0000259" key="3">
    <source>
        <dbReference type="PROSITE" id="PS50041"/>
    </source>
</evidence>
<dbReference type="InterPro" id="IPR018378">
    <property type="entry name" value="C-type_lectin_CS"/>
</dbReference>
<dbReference type="FunCoup" id="B4LIL6">
    <property type="interactions" value="3"/>
</dbReference>
<accession>B4LIL6</accession>
<keyword evidence="1" id="KW-1015">Disulfide bond</keyword>
<feature type="chain" id="PRO_5002813400" description="C-type lectin domain-containing protein" evidence="2">
    <location>
        <begin position="17"/>
        <end position="154"/>
    </location>
</feature>
<dbReference type="OrthoDB" id="418245at2759"/>
<dbReference type="EMBL" id="CH940648">
    <property type="protein sequence ID" value="EDW60386.1"/>
    <property type="molecule type" value="Genomic_DNA"/>
</dbReference>
<proteinExistence type="predicted"/>
<gene>
    <name evidence="4" type="primary">Dvir\GJ20885</name>
    <name evidence="4" type="ORF">Dvir_GJ20885</name>
</gene>
<reference evidence="4 5" key="1">
    <citation type="journal article" date="2007" name="Nature">
        <title>Evolution of genes and genomes on the Drosophila phylogeny.</title>
        <authorList>
            <consortium name="Drosophila 12 Genomes Consortium"/>
            <person name="Clark A.G."/>
            <person name="Eisen M.B."/>
            <person name="Smith D.R."/>
            <person name="Bergman C.M."/>
            <person name="Oliver B."/>
            <person name="Markow T.A."/>
            <person name="Kaufman T.C."/>
            <person name="Kellis M."/>
            <person name="Gelbart W."/>
            <person name="Iyer V.N."/>
            <person name="Pollard D.A."/>
            <person name="Sackton T.B."/>
            <person name="Larracuente A.M."/>
            <person name="Singh N.D."/>
            <person name="Abad J.P."/>
            <person name="Abt D.N."/>
            <person name="Adryan B."/>
            <person name="Aguade M."/>
            <person name="Akashi H."/>
            <person name="Anderson W.W."/>
            <person name="Aquadro C.F."/>
            <person name="Ardell D.H."/>
            <person name="Arguello R."/>
            <person name="Artieri C.G."/>
            <person name="Barbash D.A."/>
            <person name="Barker D."/>
            <person name="Barsanti P."/>
            <person name="Batterham P."/>
            <person name="Batzoglou S."/>
            <person name="Begun D."/>
            <person name="Bhutkar A."/>
            <person name="Blanco E."/>
            <person name="Bosak S.A."/>
            <person name="Bradley R.K."/>
            <person name="Brand A.D."/>
            <person name="Brent M.R."/>
            <person name="Brooks A.N."/>
            <person name="Brown R.H."/>
            <person name="Butlin R.K."/>
            <person name="Caggese C."/>
            <person name="Calvi B.R."/>
            <person name="Bernardo de Carvalho A."/>
            <person name="Caspi A."/>
            <person name="Castrezana S."/>
            <person name="Celniker S.E."/>
            <person name="Chang J.L."/>
            <person name="Chapple C."/>
            <person name="Chatterji S."/>
            <person name="Chinwalla A."/>
            <person name="Civetta A."/>
            <person name="Clifton S.W."/>
            <person name="Comeron J.M."/>
            <person name="Costello J.C."/>
            <person name="Coyne J.A."/>
            <person name="Daub J."/>
            <person name="David R.G."/>
            <person name="Delcher A.L."/>
            <person name="Delehaunty K."/>
            <person name="Do C.B."/>
            <person name="Ebling H."/>
            <person name="Edwards K."/>
            <person name="Eickbush T."/>
            <person name="Evans J.D."/>
            <person name="Filipski A."/>
            <person name="Findeiss S."/>
            <person name="Freyhult E."/>
            <person name="Fulton L."/>
            <person name="Fulton R."/>
            <person name="Garcia A.C."/>
            <person name="Gardiner A."/>
            <person name="Garfield D.A."/>
            <person name="Garvin B.E."/>
            <person name="Gibson G."/>
            <person name="Gilbert D."/>
            <person name="Gnerre S."/>
            <person name="Godfrey J."/>
            <person name="Good R."/>
            <person name="Gotea V."/>
            <person name="Gravely B."/>
            <person name="Greenberg A.J."/>
            <person name="Griffiths-Jones S."/>
            <person name="Gross S."/>
            <person name="Guigo R."/>
            <person name="Gustafson E.A."/>
            <person name="Haerty W."/>
            <person name="Hahn M.W."/>
            <person name="Halligan D.L."/>
            <person name="Halpern A.L."/>
            <person name="Halter G.M."/>
            <person name="Han M.V."/>
            <person name="Heger A."/>
            <person name="Hillier L."/>
            <person name="Hinrichs A.S."/>
            <person name="Holmes I."/>
            <person name="Hoskins R.A."/>
            <person name="Hubisz M.J."/>
            <person name="Hultmark D."/>
            <person name="Huntley M.A."/>
            <person name="Jaffe D.B."/>
            <person name="Jagadeeshan S."/>
            <person name="Jeck W.R."/>
            <person name="Johnson J."/>
            <person name="Jones C.D."/>
            <person name="Jordan W.C."/>
            <person name="Karpen G.H."/>
            <person name="Kataoka E."/>
            <person name="Keightley P.D."/>
            <person name="Kheradpour P."/>
            <person name="Kirkness E.F."/>
            <person name="Koerich L.B."/>
            <person name="Kristiansen K."/>
            <person name="Kudrna D."/>
            <person name="Kulathinal R.J."/>
            <person name="Kumar S."/>
            <person name="Kwok R."/>
            <person name="Lander E."/>
            <person name="Langley C.H."/>
            <person name="Lapoint R."/>
            <person name="Lazzaro B.P."/>
            <person name="Lee S.J."/>
            <person name="Levesque L."/>
            <person name="Li R."/>
            <person name="Lin C.F."/>
            <person name="Lin M.F."/>
            <person name="Lindblad-Toh K."/>
            <person name="Llopart A."/>
            <person name="Long M."/>
            <person name="Low L."/>
            <person name="Lozovsky E."/>
            <person name="Lu J."/>
            <person name="Luo M."/>
            <person name="Machado C.A."/>
            <person name="Makalowski W."/>
            <person name="Marzo M."/>
            <person name="Matsuda M."/>
            <person name="Matzkin L."/>
            <person name="McAllister B."/>
            <person name="McBride C.S."/>
            <person name="McKernan B."/>
            <person name="McKernan K."/>
            <person name="Mendez-Lago M."/>
            <person name="Minx P."/>
            <person name="Mollenhauer M.U."/>
            <person name="Montooth K."/>
            <person name="Mount S.M."/>
            <person name="Mu X."/>
            <person name="Myers E."/>
            <person name="Negre B."/>
            <person name="Newfeld S."/>
            <person name="Nielsen R."/>
            <person name="Noor M.A."/>
            <person name="O'Grady P."/>
            <person name="Pachter L."/>
            <person name="Papaceit M."/>
            <person name="Parisi M.J."/>
            <person name="Parisi M."/>
            <person name="Parts L."/>
            <person name="Pedersen J.S."/>
            <person name="Pesole G."/>
            <person name="Phillippy A.M."/>
            <person name="Ponting C.P."/>
            <person name="Pop M."/>
            <person name="Porcelli D."/>
            <person name="Powell J.R."/>
            <person name="Prohaska S."/>
            <person name="Pruitt K."/>
            <person name="Puig M."/>
            <person name="Quesneville H."/>
            <person name="Ram K.R."/>
            <person name="Rand D."/>
            <person name="Rasmussen M.D."/>
            <person name="Reed L.K."/>
            <person name="Reenan R."/>
            <person name="Reily A."/>
            <person name="Remington K.A."/>
            <person name="Rieger T.T."/>
            <person name="Ritchie M.G."/>
            <person name="Robin C."/>
            <person name="Rogers Y.H."/>
            <person name="Rohde C."/>
            <person name="Rozas J."/>
            <person name="Rubenfield M.J."/>
            <person name="Ruiz A."/>
            <person name="Russo S."/>
            <person name="Salzberg S.L."/>
            <person name="Sanchez-Gracia A."/>
            <person name="Saranga D.J."/>
            <person name="Sato H."/>
            <person name="Schaeffer S.W."/>
            <person name="Schatz M.C."/>
            <person name="Schlenke T."/>
            <person name="Schwartz R."/>
            <person name="Segarra C."/>
            <person name="Singh R.S."/>
            <person name="Sirot L."/>
            <person name="Sirota M."/>
            <person name="Sisneros N.B."/>
            <person name="Smith C.D."/>
            <person name="Smith T.F."/>
            <person name="Spieth J."/>
            <person name="Stage D.E."/>
            <person name="Stark A."/>
            <person name="Stephan W."/>
            <person name="Strausberg R.L."/>
            <person name="Strempel S."/>
            <person name="Sturgill D."/>
            <person name="Sutton G."/>
            <person name="Sutton G.G."/>
            <person name="Tao W."/>
            <person name="Teichmann S."/>
            <person name="Tobari Y.N."/>
            <person name="Tomimura Y."/>
            <person name="Tsolas J.M."/>
            <person name="Valente V.L."/>
            <person name="Venter E."/>
            <person name="Venter J.C."/>
            <person name="Vicario S."/>
            <person name="Vieira F.G."/>
            <person name="Vilella A.J."/>
            <person name="Villasante A."/>
            <person name="Walenz B."/>
            <person name="Wang J."/>
            <person name="Wasserman M."/>
            <person name="Watts T."/>
            <person name="Wilson D."/>
            <person name="Wilson R.K."/>
            <person name="Wing R.A."/>
            <person name="Wolfner M.F."/>
            <person name="Wong A."/>
            <person name="Wong G.K."/>
            <person name="Wu C.I."/>
            <person name="Wu G."/>
            <person name="Yamamoto D."/>
            <person name="Yang H.P."/>
            <person name="Yang S.P."/>
            <person name="Yorke J.A."/>
            <person name="Yoshida K."/>
            <person name="Zdobnov E."/>
            <person name="Zhang P."/>
            <person name="Zhang Y."/>
            <person name="Zimin A.V."/>
            <person name="Baldwin J."/>
            <person name="Abdouelleil A."/>
            <person name="Abdulkadir J."/>
            <person name="Abebe A."/>
            <person name="Abera B."/>
            <person name="Abreu J."/>
            <person name="Acer S.C."/>
            <person name="Aftuck L."/>
            <person name="Alexander A."/>
            <person name="An P."/>
            <person name="Anderson E."/>
            <person name="Anderson S."/>
            <person name="Arachi H."/>
            <person name="Azer M."/>
            <person name="Bachantsang P."/>
            <person name="Barry A."/>
            <person name="Bayul T."/>
            <person name="Berlin A."/>
            <person name="Bessette D."/>
            <person name="Bloom T."/>
            <person name="Blye J."/>
            <person name="Boguslavskiy L."/>
            <person name="Bonnet C."/>
            <person name="Boukhgalter B."/>
            <person name="Bourzgui I."/>
            <person name="Brown A."/>
            <person name="Cahill P."/>
            <person name="Channer S."/>
            <person name="Cheshatsang Y."/>
            <person name="Chuda L."/>
            <person name="Citroen M."/>
            <person name="Collymore A."/>
            <person name="Cooke P."/>
            <person name="Costello M."/>
            <person name="D'Aco K."/>
            <person name="Daza R."/>
            <person name="De Haan G."/>
            <person name="DeGray S."/>
            <person name="DeMaso C."/>
            <person name="Dhargay N."/>
            <person name="Dooley K."/>
            <person name="Dooley E."/>
            <person name="Doricent M."/>
            <person name="Dorje P."/>
            <person name="Dorjee K."/>
            <person name="Dupes A."/>
            <person name="Elong R."/>
            <person name="Falk J."/>
            <person name="Farina A."/>
            <person name="Faro S."/>
            <person name="Ferguson D."/>
            <person name="Fisher S."/>
            <person name="Foley C.D."/>
            <person name="Franke A."/>
            <person name="Friedrich D."/>
            <person name="Gadbois L."/>
            <person name="Gearin G."/>
            <person name="Gearin C.R."/>
            <person name="Giannoukos G."/>
            <person name="Goode T."/>
            <person name="Graham J."/>
            <person name="Grandbois E."/>
            <person name="Grewal S."/>
            <person name="Gyaltsen K."/>
            <person name="Hafez N."/>
            <person name="Hagos B."/>
            <person name="Hall J."/>
            <person name="Henson C."/>
            <person name="Hollinger A."/>
            <person name="Honan T."/>
            <person name="Huard M.D."/>
            <person name="Hughes L."/>
            <person name="Hurhula B."/>
            <person name="Husby M.E."/>
            <person name="Kamat A."/>
            <person name="Kanga B."/>
            <person name="Kashin S."/>
            <person name="Khazanovich D."/>
            <person name="Kisner P."/>
            <person name="Lance K."/>
            <person name="Lara M."/>
            <person name="Lee W."/>
            <person name="Lennon N."/>
            <person name="Letendre F."/>
            <person name="LeVine R."/>
            <person name="Lipovsky A."/>
            <person name="Liu X."/>
            <person name="Liu J."/>
            <person name="Liu S."/>
            <person name="Lokyitsang T."/>
            <person name="Lokyitsang Y."/>
            <person name="Lubonja R."/>
            <person name="Lui A."/>
            <person name="MacDonald P."/>
            <person name="Magnisalis V."/>
            <person name="Maru K."/>
            <person name="Matthews C."/>
            <person name="McCusker W."/>
            <person name="McDonough S."/>
            <person name="Mehta T."/>
            <person name="Meldrim J."/>
            <person name="Meneus L."/>
            <person name="Mihai O."/>
            <person name="Mihalev A."/>
            <person name="Mihova T."/>
            <person name="Mittelman R."/>
            <person name="Mlenga V."/>
            <person name="Montmayeur A."/>
            <person name="Mulrain L."/>
            <person name="Navidi A."/>
            <person name="Naylor J."/>
            <person name="Negash T."/>
            <person name="Nguyen T."/>
            <person name="Nguyen N."/>
            <person name="Nicol R."/>
            <person name="Norbu C."/>
            <person name="Norbu N."/>
            <person name="Novod N."/>
            <person name="O'Neill B."/>
            <person name="Osman S."/>
            <person name="Markiewicz E."/>
            <person name="Oyono O.L."/>
            <person name="Patti C."/>
            <person name="Phunkhang P."/>
            <person name="Pierre F."/>
            <person name="Priest M."/>
            <person name="Raghuraman S."/>
            <person name="Rege F."/>
            <person name="Reyes R."/>
            <person name="Rise C."/>
            <person name="Rogov P."/>
            <person name="Ross K."/>
            <person name="Ryan E."/>
            <person name="Settipalli S."/>
            <person name="Shea T."/>
            <person name="Sherpa N."/>
            <person name="Shi L."/>
            <person name="Shih D."/>
            <person name="Sparrow T."/>
            <person name="Spaulding J."/>
            <person name="Stalker J."/>
            <person name="Stange-Thomann N."/>
            <person name="Stavropoulos S."/>
            <person name="Stone C."/>
            <person name="Strader C."/>
            <person name="Tesfaye S."/>
            <person name="Thomson T."/>
            <person name="Thoulutsang Y."/>
            <person name="Thoulutsang D."/>
            <person name="Topham K."/>
            <person name="Topping I."/>
            <person name="Tsamla T."/>
            <person name="Vassiliev H."/>
            <person name="Vo A."/>
            <person name="Wangchuk T."/>
            <person name="Wangdi T."/>
            <person name="Weiand M."/>
            <person name="Wilkinson J."/>
            <person name="Wilson A."/>
            <person name="Yadav S."/>
            <person name="Young G."/>
            <person name="Yu Q."/>
            <person name="Zembek L."/>
            <person name="Zhong D."/>
            <person name="Zimmer A."/>
            <person name="Zwirko Z."/>
            <person name="Jaffe D.B."/>
            <person name="Alvarez P."/>
            <person name="Brockman W."/>
            <person name="Butler J."/>
            <person name="Chin C."/>
            <person name="Gnerre S."/>
            <person name="Grabherr M."/>
            <person name="Kleber M."/>
            <person name="Mauceli E."/>
            <person name="MacCallum I."/>
        </authorList>
    </citation>
    <scope>NUCLEOTIDE SEQUENCE [LARGE SCALE GENOMIC DNA]</scope>
    <source>
        <strain evidence="5">Tucson 15010-1051.87</strain>
    </source>
</reference>
<dbReference type="PROSITE" id="PS50041">
    <property type="entry name" value="C_TYPE_LECTIN_2"/>
    <property type="match status" value="1"/>
</dbReference>
<dbReference type="SMR" id="B4LIL6"/>
<dbReference type="OMA" id="NFICENV"/>
<dbReference type="PROSITE" id="PS00615">
    <property type="entry name" value="C_TYPE_LECTIN_1"/>
    <property type="match status" value="1"/>
</dbReference>
<dbReference type="eggNOG" id="KOG4297">
    <property type="taxonomic scope" value="Eukaryota"/>
</dbReference>
<dbReference type="SMART" id="SM00034">
    <property type="entry name" value="CLECT"/>
    <property type="match status" value="1"/>
</dbReference>
<evidence type="ECO:0000313" key="4">
    <source>
        <dbReference type="EMBL" id="EDW60386.1"/>
    </source>
</evidence>
<organism evidence="4 5">
    <name type="scientific">Drosophila virilis</name>
    <name type="common">Fruit fly</name>
    <dbReference type="NCBI Taxonomy" id="7244"/>
    <lineage>
        <taxon>Eukaryota</taxon>
        <taxon>Metazoa</taxon>
        <taxon>Ecdysozoa</taxon>
        <taxon>Arthropoda</taxon>
        <taxon>Hexapoda</taxon>
        <taxon>Insecta</taxon>
        <taxon>Pterygota</taxon>
        <taxon>Neoptera</taxon>
        <taxon>Endopterygota</taxon>
        <taxon>Diptera</taxon>
        <taxon>Brachycera</taxon>
        <taxon>Muscomorpha</taxon>
        <taxon>Ephydroidea</taxon>
        <taxon>Drosophilidae</taxon>
        <taxon>Drosophila</taxon>
    </lineage>
</organism>
<dbReference type="PhylomeDB" id="B4LIL6"/>
<dbReference type="HOGENOM" id="CLU_049894_10_0_1"/>
<dbReference type="InterPro" id="IPR001304">
    <property type="entry name" value="C-type_lectin-like"/>
</dbReference>
<dbReference type="Pfam" id="PF00059">
    <property type="entry name" value="Lectin_C"/>
    <property type="match status" value="1"/>
</dbReference>
<name>B4LIL6_DROVI</name>
<feature type="signal peptide" evidence="2">
    <location>
        <begin position="1"/>
        <end position="16"/>
    </location>
</feature>
<protein>
    <recommendedName>
        <fullName evidence="3">C-type lectin domain-containing protein</fullName>
    </recommendedName>
</protein>
<dbReference type="PANTHER" id="PTHR45784:SF3">
    <property type="entry name" value="C-TYPE LECTIN DOMAIN FAMILY 4 MEMBER K-LIKE-RELATED"/>
    <property type="match status" value="1"/>
</dbReference>
<evidence type="ECO:0000256" key="1">
    <source>
        <dbReference type="ARBA" id="ARBA00023157"/>
    </source>
</evidence>
<keyword evidence="5" id="KW-1185">Reference proteome</keyword>
<dbReference type="InterPro" id="IPR016187">
    <property type="entry name" value="CTDL_fold"/>
</dbReference>
<feature type="domain" description="C-type lectin" evidence="3">
    <location>
        <begin position="23"/>
        <end position="140"/>
    </location>
</feature>
<evidence type="ECO:0000256" key="2">
    <source>
        <dbReference type="SAM" id="SignalP"/>
    </source>
</evidence>
<dbReference type="AlphaFoldDB" id="B4LIL6"/>
<keyword evidence="2" id="KW-0732">Signal</keyword>
<sequence length="154" mass="17730">MFRLLVLICFLQLWSCQKTTEKYVVASFGKVNWFQAHQICHRSDMILATVTSYEQHVQVIRSIALNGHLLGYEGFWLGASNLADLKSWTWLGLGIPLGYKRWASDEPQSDLIGKEGCMVLGLDTSWYSVDCRSEYYFICERQCNSTKSLEPLYI</sequence>
<dbReference type="PANTHER" id="PTHR45784">
    <property type="entry name" value="C-TYPE LECTIN DOMAIN FAMILY 20 MEMBER A-RELATED"/>
    <property type="match status" value="1"/>
</dbReference>